<feature type="region of interest" description="Disordered" evidence="1">
    <location>
        <begin position="1"/>
        <end position="46"/>
    </location>
</feature>
<dbReference type="Proteomes" id="UP000078541">
    <property type="component" value="Unassembled WGS sequence"/>
</dbReference>
<feature type="compositionally biased region" description="Basic and acidic residues" evidence="1">
    <location>
        <begin position="9"/>
        <end position="37"/>
    </location>
</feature>
<gene>
    <name evidence="2" type="ORF">ALC56_02755</name>
</gene>
<keyword evidence="3" id="KW-1185">Reference proteome</keyword>
<accession>A0A195FR94</accession>
<name>A0A195FR94_9HYME</name>
<evidence type="ECO:0000256" key="1">
    <source>
        <dbReference type="SAM" id="MobiDB-lite"/>
    </source>
</evidence>
<organism evidence="2 3">
    <name type="scientific">Trachymyrmex septentrionalis</name>
    <dbReference type="NCBI Taxonomy" id="34720"/>
    <lineage>
        <taxon>Eukaryota</taxon>
        <taxon>Metazoa</taxon>
        <taxon>Ecdysozoa</taxon>
        <taxon>Arthropoda</taxon>
        <taxon>Hexapoda</taxon>
        <taxon>Insecta</taxon>
        <taxon>Pterygota</taxon>
        <taxon>Neoptera</taxon>
        <taxon>Endopterygota</taxon>
        <taxon>Hymenoptera</taxon>
        <taxon>Apocrita</taxon>
        <taxon>Aculeata</taxon>
        <taxon>Formicoidea</taxon>
        <taxon>Formicidae</taxon>
        <taxon>Myrmicinae</taxon>
        <taxon>Trachymyrmex</taxon>
    </lineage>
</organism>
<dbReference type="AlphaFoldDB" id="A0A195FR94"/>
<evidence type="ECO:0000313" key="2">
    <source>
        <dbReference type="EMBL" id="KYN42951.1"/>
    </source>
</evidence>
<evidence type="ECO:0000313" key="3">
    <source>
        <dbReference type="Proteomes" id="UP000078541"/>
    </source>
</evidence>
<proteinExistence type="predicted"/>
<protein>
    <submittedName>
        <fullName evidence="2">Uncharacterized protein</fullName>
    </submittedName>
</protein>
<dbReference type="EMBL" id="KQ981305">
    <property type="protein sequence ID" value="KYN42951.1"/>
    <property type="molecule type" value="Genomic_DNA"/>
</dbReference>
<reference evidence="2 3" key="1">
    <citation type="submission" date="2016-03" db="EMBL/GenBank/DDBJ databases">
        <title>Trachymyrmex septentrionalis WGS genome.</title>
        <authorList>
            <person name="Nygaard S."/>
            <person name="Hu H."/>
            <person name="Boomsma J."/>
            <person name="Zhang G."/>
        </authorList>
    </citation>
    <scope>NUCLEOTIDE SEQUENCE [LARGE SCALE GENOMIC DNA]</scope>
    <source>
        <strain evidence="2">Tsep2-gDNA-1</strain>
        <tissue evidence="2">Whole body</tissue>
    </source>
</reference>
<sequence>MRAILCPHEIGRNTRQDNAATEKEKAGREARARAAREKRVRKKMIG</sequence>